<keyword evidence="3" id="KW-1185">Reference proteome</keyword>
<dbReference type="Proteomes" id="UP000245207">
    <property type="component" value="Unassembled WGS sequence"/>
</dbReference>
<evidence type="ECO:0000313" key="2">
    <source>
        <dbReference type="EMBL" id="PWA99121.1"/>
    </source>
</evidence>
<feature type="region of interest" description="Disordered" evidence="1">
    <location>
        <begin position="1"/>
        <end position="81"/>
    </location>
</feature>
<dbReference type="AlphaFoldDB" id="A0A2U1QM99"/>
<name>A0A2U1QM99_ARTAN</name>
<protein>
    <submittedName>
        <fullName evidence="2">Uncharacterized protein</fullName>
    </submittedName>
</protein>
<dbReference type="EMBL" id="PKPP01000034">
    <property type="protein sequence ID" value="PWA99121.1"/>
    <property type="molecule type" value="Genomic_DNA"/>
</dbReference>
<comment type="caution">
    <text evidence="2">The sequence shown here is derived from an EMBL/GenBank/DDBJ whole genome shotgun (WGS) entry which is preliminary data.</text>
</comment>
<evidence type="ECO:0000256" key="1">
    <source>
        <dbReference type="SAM" id="MobiDB-lite"/>
    </source>
</evidence>
<organism evidence="2 3">
    <name type="scientific">Artemisia annua</name>
    <name type="common">Sweet wormwood</name>
    <dbReference type="NCBI Taxonomy" id="35608"/>
    <lineage>
        <taxon>Eukaryota</taxon>
        <taxon>Viridiplantae</taxon>
        <taxon>Streptophyta</taxon>
        <taxon>Embryophyta</taxon>
        <taxon>Tracheophyta</taxon>
        <taxon>Spermatophyta</taxon>
        <taxon>Magnoliopsida</taxon>
        <taxon>eudicotyledons</taxon>
        <taxon>Gunneridae</taxon>
        <taxon>Pentapetalae</taxon>
        <taxon>asterids</taxon>
        <taxon>campanulids</taxon>
        <taxon>Asterales</taxon>
        <taxon>Asteraceae</taxon>
        <taxon>Asteroideae</taxon>
        <taxon>Anthemideae</taxon>
        <taxon>Artemisiinae</taxon>
        <taxon>Artemisia</taxon>
    </lineage>
</organism>
<dbReference type="OrthoDB" id="1468697at2759"/>
<evidence type="ECO:0000313" key="3">
    <source>
        <dbReference type="Proteomes" id="UP000245207"/>
    </source>
</evidence>
<proteinExistence type="predicted"/>
<sequence>MSQGGGRRHQRRPSQSVFDFADDVLQPPPVVEIASSDKEFEHTNSPSKIPQQHHTRPTVDVSPQLKEKGVAPSLPPMSQKK</sequence>
<accession>A0A2U1QM99</accession>
<gene>
    <name evidence="2" type="ORF">CTI12_AA012480</name>
</gene>
<feature type="compositionally biased region" description="Basic residues" evidence="1">
    <location>
        <begin position="1"/>
        <end position="12"/>
    </location>
</feature>
<reference evidence="2 3" key="1">
    <citation type="journal article" date="2018" name="Mol. Plant">
        <title>The genome of Artemisia annua provides insight into the evolution of Asteraceae family and artemisinin biosynthesis.</title>
        <authorList>
            <person name="Shen Q."/>
            <person name="Zhang L."/>
            <person name="Liao Z."/>
            <person name="Wang S."/>
            <person name="Yan T."/>
            <person name="Shi P."/>
            <person name="Liu M."/>
            <person name="Fu X."/>
            <person name="Pan Q."/>
            <person name="Wang Y."/>
            <person name="Lv Z."/>
            <person name="Lu X."/>
            <person name="Zhang F."/>
            <person name="Jiang W."/>
            <person name="Ma Y."/>
            <person name="Chen M."/>
            <person name="Hao X."/>
            <person name="Li L."/>
            <person name="Tang Y."/>
            <person name="Lv G."/>
            <person name="Zhou Y."/>
            <person name="Sun X."/>
            <person name="Brodelius P.E."/>
            <person name="Rose J.K.C."/>
            <person name="Tang K."/>
        </authorList>
    </citation>
    <scope>NUCLEOTIDE SEQUENCE [LARGE SCALE GENOMIC DNA]</scope>
    <source>
        <strain evidence="3">cv. Huhao1</strain>
        <tissue evidence="2">Leaf</tissue>
    </source>
</reference>